<evidence type="ECO:0000313" key="3">
    <source>
        <dbReference type="Proteomes" id="UP000266841"/>
    </source>
</evidence>
<dbReference type="PANTHER" id="PTHR16128:SF5">
    <property type="entry name" value="FAD_NAD(P)-BINDING OXIDOREDUCTASE FAMILY PROTEIN"/>
    <property type="match status" value="1"/>
</dbReference>
<name>K0RZQ7_THAOC</name>
<dbReference type="OrthoDB" id="2161133at2759"/>
<dbReference type="PANTHER" id="PTHR16128">
    <property type="entry name" value="FAD/NAD(P)-BINDING OXIDOREDUCTASE FAMILY PROTEIN"/>
    <property type="match status" value="1"/>
</dbReference>
<dbReference type="Gene3D" id="3.90.660.10">
    <property type="match status" value="1"/>
</dbReference>
<dbReference type="EMBL" id="AGNL01024940">
    <property type="protein sequence ID" value="EJK58545.1"/>
    <property type="molecule type" value="Genomic_DNA"/>
</dbReference>
<comment type="caution">
    <text evidence="2">The sequence shown here is derived from an EMBL/GenBank/DDBJ whole genome shotgun (WGS) entry which is preliminary data.</text>
</comment>
<reference evidence="2 3" key="1">
    <citation type="journal article" date="2012" name="Genome Biol.">
        <title>Genome and low-iron response of an oceanic diatom adapted to chronic iron limitation.</title>
        <authorList>
            <person name="Lommer M."/>
            <person name="Specht M."/>
            <person name="Roy A.S."/>
            <person name="Kraemer L."/>
            <person name="Andreson R."/>
            <person name="Gutowska M.A."/>
            <person name="Wolf J."/>
            <person name="Bergner S.V."/>
            <person name="Schilhabel M.B."/>
            <person name="Klostermeier U.C."/>
            <person name="Beiko R.G."/>
            <person name="Rosenstiel P."/>
            <person name="Hippler M."/>
            <person name="Laroche J."/>
        </authorList>
    </citation>
    <scope>NUCLEOTIDE SEQUENCE [LARGE SCALE GENOMIC DNA]</scope>
    <source>
        <strain evidence="2 3">CCMP1005</strain>
    </source>
</reference>
<dbReference type="Gene3D" id="3.50.50.60">
    <property type="entry name" value="FAD/NAD(P)-binding domain"/>
    <property type="match status" value="1"/>
</dbReference>
<feature type="compositionally biased region" description="Basic residues" evidence="1">
    <location>
        <begin position="25"/>
        <end position="35"/>
    </location>
</feature>
<dbReference type="InterPro" id="IPR036188">
    <property type="entry name" value="FAD/NAD-bd_sf"/>
</dbReference>
<proteinExistence type="predicted"/>
<evidence type="ECO:0008006" key="4">
    <source>
        <dbReference type="Google" id="ProtNLM"/>
    </source>
</evidence>
<evidence type="ECO:0000313" key="2">
    <source>
        <dbReference type="EMBL" id="EJK58545.1"/>
    </source>
</evidence>
<sequence length="442" mass="49502">MILMMKWDLRGEFGAPDDDGPRTTRIGRSRRRSRRTGFMNHAPQVARKGPVRLDNVAADQLVASCGSRQRRKRLRVRSFVGGKGSQSHGIRGRIRTGRQDVDSSESPRLCVCASSSTLTRIIENMKVTRDLNRYQFDHGAQFIGRPKTDSFRRALNSWMKDGFVGEWTGNFASVEGSALLETEPKERYVGIPRFSSICRNLLHHKNIKVVTQTRALARNSEIGWEIIHGKSKKELGSFDWLVASDRNSGARHRNDLNDAKVDEFNSSLKNIKSVKSLVAMIVFERPLGLEFDGLQVSDESCGSLGWIARDTSKPGRERADGKECWVLQSHPDAAKRLLKGKYKVEEIRQMASQVLTDDFLRCLPVLAGNDDFEVPPIVHRVGHRWGAAFPLSSKEFTGSKCQVIESRKFAACGDYYSGLSGRVEGAYISGEEAASEIIRLTT</sequence>
<dbReference type="Proteomes" id="UP000266841">
    <property type="component" value="Unassembled WGS sequence"/>
</dbReference>
<keyword evidence="3" id="KW-1185">Reference proteome</keyword>
<accession>K0RZQ7</accession>
<feature type="region of interest" description="Disordered" evidence="1">
    <location>
        <begin position="16"/>
        <end position="35"/>
    </location>
</feature>
<organism evidence="2 3">
    <name type="scientific">Thalassiosira oceanica</name>
    <name type="common">Marine diatom</name>
    <dbReference type="NCBI Taxonomy" id="159749"/>
    <lineage>
        <taxon>Eukaryota</taxon>
        <taxon>Sar</taxon>
        <taxon>Stramenopiles</taxon>
        <taxon>Ochrophyta</taxon>
        <taxon>Bacillariophyta</taxon>
        <taxon>Coscinodiscophyceae</taxon>
        <taxon>Thalassiosirophycidae</taxon>
        <taxon>Thalassiosirales</taxon>
        <taxon>Thalassiosiraceae</taxon>
        <taxon>Thalassiosira</taxon>
    </lineage>
</organism>
<gene>
    <name evidence="2" type="ORF">THAOC_21317</name>
</gene>
<protein>
    <recommendedName>
        <fullName evidence="4">Amine oxidase domain-containing protein</fullName>
    </recommendedName>
</protein>
<dbReference type="eggNOG" id="ENOG502R76E">
    <property type="taxonomic scope" value="Eukaryota"/>
</dbReference>
<evidence type="ECO:0000256" key="1">
    <source>
        <dbReference type="SAM" id="MobiDB-lite"/>
    </source>
</evidence>
<dbReference type="AlphaFoldDB" id="K0RZQ7"/>